<feature type="non-terminal residue" evidence="1">
    <location>
        <position position="1"/>
    </location>
</feature>
<evidence type="ECO:0000313" key="2">
    <source>
        <dbReference type="Proteomes" id="UP000053001"/>
    </source>
</evidence>
<keyword evidence="2" id="KW-1185">Reference proteome</keyword>
<accession>A0A091Q417</accession>
<organism evidence="1 2">
    <name type="scientific">Leptosomus discolor</name>
    <name type="common">Madagascar cuckoo roller</name>
    <name type="synonym">Cuculus discolor</name>
    <dbReference type="NCBI Taxonomy" id="188344"/>
    <lineage>
        <taxon>Eukaryota</taxon>
        <taxon>Metazoa</taxon>
        <taxon>Chordata</taxon>
        <taxon>Craniata</taxon>
        <taxon>Vertebrata</taxon>
        <taxon>Euteleostomi</taxon>
        <taxon>Archelosauria</taxon>
        <taxon>Archosauria</taxon>
        <taxon>Dinosauria</taxon>
        <taxon>Saurischia</taxon>
        <taxon>Theropoda</taxon>
        <taxon>Coelurosauria</taxon>
        <taxon>Aves</taxon>
        <taxon>Neognathae</taxon>
        <taxon>Neoaves</taxon>
        <taxon>Telluraves</taxon>
        <taxon>Coraciimorphae</taxon>
        <taxon>Coraciiformes</taxon>
        <taxon>Leptosomidae</taxon>
        <taxon>Leptosomus</taxon>
    </lineage>
</organism>
<protein>
    <submittedName>
        <fullName evidence="1">Uncharacterized protein</fullName>
    </submittedName>
</protein>
<dbReference type="EMBL" id="KK670295">
    <property type="protein sequence ID" value="KFQ04429.1"/>
    <property type="molecule type" value="Genomic_DNA"/>
</dbReference>
<dbReference type="AlphaFoldDB" id="A0A091Q417"/>
<name>A0A091Q417_LEPDC</name>
<dbReference type="PhylomeDB" id="A0A091Q417"/>
<evidence type="ECO:0000313" key="1">
    <source>
        <dbReference type="EMBL" id="KFQ04429.1"/>
    </source>
</evidence>
<proteinExistence type="predicted"/>
<sequence>SALLGRLQFEITGSLTEPILITCSTAEDYEKCLFYLQKPEKILGPLTLQPPPIIPKKSRRHQQDVSM</sequence>
<feature type="non-terminal residue" evidence="1">
    <location>
        <position position="67"/>
    </location>
</feature>
<reference evidence="1 2" key="1">
    <citation type="submission" date="2014-04" db="EMBL/GenBank/DDBJ databases">
        <title>Genome evolution of avian class.</title>
        <authorList>
            <person name="Zhang G."/>
            <person name="Li C."/>
        </authorList>
    </citation>
    <scope>NUCLEOTIDE SEQUENCE [LARGE SCALE GENOMIC DNA]</scope>
    <source>
        <strain evidence="1">BGI_N330</strain>
    </source>
</reference>
<dbReference type="Proteomes" id="UP000053001">
    <property type="component" value="Unassembled WGS sequence"/>
</dbReference>
<gene>
    <name evidence="1" type="ORF">N330_12474</name>
</gene>